<proteinExistence type="predicted"/>
<dbReference type="Pfam" id="PF00941">
    <property type="entry name" value="FAD_binding_5"/>
    <property type="match status" value="1"/>
</dbReference>
<organism evidence="5 6">
    <name type="scientific">Nonomuraea composti</name>
    <dbReference type="NCBI Taxonomy" id="2720023"/>
    <lineage>
        <taxon>Bacteria</taxon>
        <taxon>Bacillati</taxon>
        <taxon>Actinomycetota</taxon>
        <taxon>Actinomycetes</taxon>
        <taxon>Streptosporangiales</taxon>
        <taxon>Streptosporangiaceae</taxon>
        <taxon>Nonomuraea</taxon>
    </lineage>
</organism>
<evidence type="ECO:0000313" key="5">
    <source>
        <dbReference type="EMBL" id="NJP96056.1"/>
    </source>
</evidence>
<dbReference type="SUPFAM" id="SSF56176">
    <property type="entry name" value="FAD-binding/transporter-associated domain-like"/>
    <property type="match status" value="1"/>
</dbReference>
<dbReference type="InterPro" id="IPR005107">
    <property type="entry name" value="CO_DH_flav_C"/>
</dbReference>
<dbReference type="SUPFAM" id="SSF55447">
    <property type="entry name" value="CO dehydrogenase flavoprotein C-terminal domain-like"/>
    <property type="match status" value="1"/>
</dbReference>
<dbReference type="PROSITE" id="PS51387">
    <property type="entry name" value="FAD_PCMH"/>
    <property type="match status" value="1"/>
</dbReference>
<evidence type="ECO:0000259" key="4">
    <source>
        <dbReference type="PROSITE" id="PS51387"/>
    </source>
</evidence>
<evidence type="ECO:0000256" key="1">
    <source>
        <dbReference type="ARBA" id="ARBA00022630"/>
    </source>
</evidence>
<dbReference type="RefSeq" id="WP_168017684.1">
    <property type="nucleotide sequence ID" value="NZ_JAATEP010000044.1"/>
</dbReference>
<dbReference type="PANTHER" id="PTHR42659:SF2">
    <property type="entry name" value="XANTHINE DEHYDROGENASE SUBUNIT C-RELATED"/>
    <property type="match status" value="1"/>
</dbReference>
<keyword evidence="1" id="KW-0285">Flavoprotein</keyword>
<dbReference type="Pfam" id="PF03450">
    <property type="entry name" value="CO_deh_flav_C"/>
    <property type="match status" value="1"/>
</dbReference>
<keyword evidence="6" id="KW-1185">Reference proteome</keyword>
<dbReference type="InterPro" id="IPR002346">
    <property type="entry name" value="Mopterin_DH_FAD-bd"/>
</dbReference>
<comment type="caution">
    <text evidence="5">The sequence shown here is derived from an EMBL/GenBank/DDBJ whole genome shotgun (WGS) entry which is preliminary data.</text>
</comment>
<dbReference type="Gene3D" id="3.30.390.50">
    <property type="entry name" value="CO dehydrogenase flavoprotein, C-terminal domain"/>
    <property type="match status" value="1"/>
</dbReference>
<dbReference type="Gene3D" id="3.30.465.10">
    <property type="match status" value="1"/>
</dbReference>
<dbReference type="InterPro" id="IPR051312">
    <property type="entry name" value="Diverse_Substr_Oxidored"/>
</dbReference>
<evidence type="ECO:0000313" key="6">
    <source>
        <dbReference type="Proteomes" id="UP000696294"/>
    </source>
</evidence>
<evidence type="ECO:0000256" key="2">
    <source>
        <dbReference type="ARBA" id="ARBA00022827"/>
    </source>
</evidence>
<dbReference type="InterPro" id="IPR036683">
    <property type="entry name" value="CO_DH_flav_C_dom_sf"/>
</dbReference>
<dbReference type="InterPro" id="IPR036318">
    <property type="entry name" value="FAD-bd_PCMH-like_sf"/>
</dbReference>
<dbReference type="InterPro" id="IPR016169">
    <property type="entry name" value="FAD-bd_PCMH_sub2"/>
</dbReference>
<dbReference type="PANTHER" id="PTHR42659">
    <property type="entry name" value="XANTHINE DEHYDROGENASE SUBUNIT C-RELATED"/>
    <property type="match status" value="1"/>
</dbReference>
<keyword evidence="2" id="KW-0274">FAD</keyword>
<protein>
    <submittedName>
        <fullName evidence="5">Xanthine dehydrogenase family protein subunit M</fullName>
    </submittedName>
</protein>
<dbReference type="InterPro" id="IPR016166">
    <property type="entry name" value="FAD-bd_PCMH"/>
</dbReference>
<evidence type="ECO:0000256" key="3">
    <source>
        <dbReference type="ARBA" id="ARBA00023002"/>
    </source>
</evidence>
<dbReference type="Gene3D" id="3.30.43.10">
    <property type="entry name" value="Uridine Diphospho-n-acetylenolpyruvylglucosamine Reductase, domain 2"/>
    <property type="match status" value="1"/>
</dbReference>
<name>A0ABX1BEG2_9ACTN</name>
<dbReference type="InterPro" id="IPR016167">
    <property type="entry name" value="FAD-bd_PCMH_sub1"/>
</dbReference>
<gene>
    <name evidence="5" type="ORF">HCN51_42610</name>
</gene>
<dbReference type="SMART" id="SM01092">
    <property type="entry name" value="CO_deh_flav_C"/>
    <property type="match status" value="1"/>
</dbReference>
<feature type="domain" description="FAD-binding PCMH-type" evidence="4">
    <location>
        <begin position="1"/>
        <end position="177"/>
    </location>
</feature>
<dbReference type="EMBL" id="JAATEP010000044">
    <property type="protein sequence ID" value="NJP96056.1"/>
    <property type="molecule type" value="Genomic_DNA"/>
</dbReference>
<reference evidence="5 6" key="1">
    <citation type="submission" date="2020-03" db="EMBL/GenBank/DDBJ databases">
        <title>WGS of actinomycetes isolated from Thailand.</title>
        <authorList>
            <person name="Thawai C."/>
        </authorList>
    </citation>
    <scope>NUCLEOTIDE SEQUENCE [LARGE SCALE GENOMIC DNA]</scope>
    <source>
        <strain evidence="5 6">FMUSA5-5</strain>
    </source>
</reference>
<sequence length="287" mass="30515">MKPPPFAYRRPASVQEALTLAAQAGEDAKFIAGGQSLMPLLALRMSRPSHLIDINRLPGLDELRQSGAGLRVGALVRHATLERDARLTGPWRALREAAALIGHHPIRLRGTFGGSAAHADPSAELPVVAVAMDATFVVRSTSGEREILACDFFAGPLMTVLDPAELLVEARFPAPPPRTRSAFEEFAPRAGDFAFASTAVTLSTRDDGTVQQARIALGGVDAVPVRAYEAEQALEGEPLTDATVREAAGRAAAGCTPSGDAHASATYRRQLIATLVERALSRLKEER</sequence>
<dbReference type="Proteomes" id="UP000696294">
    <property type="component" value="Unassembled WGS sequence"/>
</dbReference>
<keyword evidence="3" id="KW-0560">Oxidoreductase</keyword>
<accession>A0ABX1BEG2</accession>